<reference evidence="1 2" key="1">
    <citation type="submission" date="2015-03" db="EMBL/GenBank/DDBJ databases">
        <title>Luteipulveratus halotolerans sp. nov., a novel actinobacterium (Dermacoccaceae) from Sarawak, Malaysia.</title>
        <authorList>
            <person name="Juboi H."/>
            <person name="Basik A."/>
            <person name="Shamsul S.S."/>
            <person name="Arnold P."/>
            <person name="Schmitt E.K."/>
            <person name="Sanglier J.-J."/>
            <person name="Yeo T."/>
        </authorList>
    </citation>
    <scope>NUCLEOTIDE SEQUENCE [LARGE SCALE GENOMIC DNA]</scope>
    <source>
        <strain evidence="1 2">MN07-A0370</strain>
    </source>
</reference>
<evidence type="ECO:0000313" key="2">
    <source>
        <dbReference type="Proteomes" id="UP000066480"/>
    </source>
</evidence>
<keyword evidence="2" id="KW-1185">Reference proteome</keyword>
<evidence type="ECO:0000313" key="1">
    <source>
        <dbReference type="EMBL" id="AKU15073.1"/>
    </source>
</evidence>
<protein>
    <submittedName>
        <fullName evidence="1">Mini-circle protein</fullName>
    </submittedName>
</protein>
<dbReference type="AlphaFoldDB" id="A0A0K1JEQ3"/>
<sequence length="167" mass="18358">MSTTTTYVDAEFAGLATFLTAQRESVLAIVEGLDEAALRKAVVPSGWTPLGMVEHLCGAERYWFQHVVRGQMDPRPWPPSDEDAFVSEQPVEAVMAFYRATCTLSDEIMRATSLEARPVGEPHPDLAHYAADVRTVVLHMIEETARHAGHLDIARELLDGSTGLGPR</sequence>
<dbReference type="STRING" id="571913.VV02_03035"/>
<dbReference type="SUPFAM" id="SSF109854">
    <property type="entry name" value="DinB/YfiT-like putative metalloenzymes"/>
    <property type="match status" value="1"/>
</dbReference>
<dbReference type="RefSeq" id="WP_052589713.1">
    <property type="nucleotide sequence ID" value="NZ_CP011112.1"/>
</dbReference>
<dbReference type="Pfam" id="PF04978">
    <property type="entry name" value="MST"/>
    <property type="match status" value="1"/>
</dbReference>
<dbReference type="PATRIC" id="fig|571913.6.peg.622"/>
<gene>
    <name evidence="1" type="ORF">VV02_03035</name>
</gene>
<name>A0A0K1JEQ3_9MICO</name>
<accession>A0A0K1JEQ3</accession>
<dbReference type="EMBL" id="CP011112">
    <property type="protein sequence ID" value="AKU15073.1"/>
    <property type="molecule type" value="Genomic_DNA"/>
</dbReference>
<organism evidence="1 2">
    <name type="scientific">Luteipulveratus mongoliensis</name>
    <dbReference type="NCBI Taxonomy" id="571913"/>
    <lineage>
        <taxon>Bacteria</taxon>
        <taxon>Bacillati</taxon>
        <taxon>Actinomycetota</taxon>
        <taxon>Actinomycetes</taxon>
        <taxon>Micrococcales</taxon>
        <taxon>Dermacoccaceae</taxon>
        <taxon>Luteipulveratus</taxon>
    </lineage>
</organism>
<dbReference type="Gene3D" id="1.20.120.450">
    <property type="entry name" value="dinb family like domain"/>
    <property type="match status" value="1"/>
</dbReference>
<dbReference type="InterPro" id="IPR034660">
    <property type="entry name" value="DinB/YfiT-like"/>
</dbReference>
<dbReference type="KEGG" id="lmoi:VV02_03035"/>
<dbReference type="Proteomes" id="UP000066480">
    <property type="component" value="Chromosome"/>
</dbReference>
<dbReference type="OrthoDB" id="4548523at2"/>
<dbReference type="InterPro" id="IPR007061">
    <property type="entry name" value="MST-like"/>
</dbReference>
<proteinExistence type="predicted"/>